<reference evidence="1" key="1">
    <citation type="submission" date="2019-08" db="EMBL/GenBank/DDBJ databases">
        <title>The improved chromosome-level genome for the pearl oyster Pinctada fucata martensii using PacBio sequencing and Hi-C.</title>
        <authorList>
            <person name="Zheng Z."/>
        </authorList>
    </citation>
    <scope>NUCLEOTIDE SEQUENCE</scope>
    <source>
        <strain evidence="1">ZZ-2019</strain>
        <tissue evidence="1">Adductor muscle</tissue>
    </source>
</reference>
<dbReference type="AlphaFoldDB" id="A0AA88XVZ1"/>
<evidence type="ECO:0000313" key="2">
    <source>
        <dbReference type="Proteomes" id="UP001186944"/>
    </source>
</evidence>
<dbReference type="InterPro" id="IPR016025">
    <property type="entry name" value="Clathrin_H-chain_N"/>
</dbReference>
<evidence type="ECO:0000313" key="1">
    <source>
        <dbReference type="EMBL" id="KAK3084072.1"/>
    </source>
</evidence>
<organism evidence="1 2">
    <name type="scientific">Pinctada imbricata</name>
    <name type="common">Atlantic pearl-oyster</name>
    <name type="synonym">Pinctada martensii</name>
    <dbReference type="NCBI Taxonomy" id="66713"/>
    <lineage>
        <taxon>Eukaryota</taxon>
        <taxon>Metazoa</taxon>
        <taxon>Spiralia</taxon>
        <taxon>Lophotrochozoa</taxon>
        <taxon>Mollusca</taxon>
        <taxon>Bivalvia</taxon>
        <taxon>Autobranchia</taxon>
        <taxon>Pteriomorphia</taxon>
        <taxon>Pterioida</taxon>
        <taxon>Pterioidea</taxon>
        <taxon>Pteriidae</taxon>
        <taxon>Pinctada</taxon>
    </lineage>
</organism>
<dbReference type="Gene3D" id="2.130.10.110">
    <property type="entry name" value="Clathrin heavy-chain terminal domain"/>
    <property type="match status" value="2"/>
</dbReference>
<dbReference type="Proteomes" id="UP001186944">
    <property type="component" value="Unassembled WGS sequence"/>
</dbReference>
<sequence length="301" mass="34171">MVTESFVYHWDLCQDWQFSEIISYKADPSLKWLALTGLTPEVTYVILYFYNAMEDRITGITQLYNVDEDITQCIGAHTVCFSEYHYADNPMPSTVMCAASRDALDHGKVHVIELGPYKQGNFAPRNNYDVLQYFDDVERFDFPVSLHVSREYGLLFLITKYGFLYLCDMETAACLCCTRISRSIVFASTLNTETQGVLGITRAGQDLKKYCVCIDTKHRNTGCVRNHQGWPGKSLCDMKTAACPCCTKISWSIVFATTQNTETQGVLGITRDGQISHCVIWRQQPVYVVLGSHRVLCLPQH</sequence>
<name>A0AA88XVZ1_PINIB</name>
<dbReference type="GO" id="GO:0030132">
    <property type="term" value="C:clathrin coat of coated pit"/>
    <property type="evidence" value="ECO:0007669"/>
    <property type="project" value="InterPro"/>
</dbReference>
<dbReference type="GO" id="GO:0071439">
    <property type="term" value="C:clathrin complex"/>
    <property type="evidence" value="ECO:0007669"/>
    <property type="project" value="TreeGrafter"/>
</dbReference>
<gene>
    <name evidence="1" type="ORF">FSP39_007725</name>
</gene>
<comment type="caution">
    <text evidence="1">The sequence shown here is derived from an EMBL/GenBank/DDBJ whole genome shotgun (WGS) entry which is preliminary data.</text>
</comment>
<keyword evidence="2" id="KW-1185">Reference proteome</keyword>
<dbReference type="GO" id="GO:0030130">
    <property type="term" value="C:clathrin coat of trans-Golgi network vesicle"/>
    <property type="evidence" value="ECO:0007669"/>
    <property type="project" value="InterPro"/>
</dbReference>
<dbReference type="GO" id="GO:0005198">
    <property type="term" value="F:structural molecule activity"/>
    <property type="evidence" value="ECO:0007669"/>
    <property type="project" value="InterPro"/>
</dbReference>
<protein>
    <submittedName>
        <fullName evidence="1">Uncharacterized protein</fullName>
    </submittedName>
</protein>
<dbReference type="EMBL" id="VSWD01000013">
    <property type="protein sequence ID" value="KAK3084072.1"/>
    <property type="molecule type" value="Genomic_DNA"/>
</dbReference>
<accession>A0AA88XVZ1</accession>
<dbReference type="GO" id="GO:0032051">
    <property type="term" value="F:clathrin light chain binding"/>
    <property type="evidence" value="ECO:0007669"/>
    <property type="project" value="TreeGrafter"/>
</dbReference>
<dbReference type="PANTHER" id="PTHR10292">
    <property type="entry name" value="CLATHRIN HEAVY CHAIN RELATED"/>
    <property type="match status" value="1"/>
</dbReference>
<dbReference type="PANTHER" id="PTHR10292:SF1">
    <property type="entry name" value="CLATHRIN HEAVY CHAIN"/>
    <property type="match status" value="1"/>
</dbReference>
<dbReference type="GO" id="GO:0006886">
    <property type="term" value="P:intracellular protein transport"/>
    <property type="evidence" value="ECO:0007669"/>
    <property type="project" value="InterPro"/>
</dbReference>
<dbReference type="SUPFAM" id="SSF50989">
    <property type="entry name" value="Clathrin heavy-chain terminal domain"/>
    <property type="match status" value="2"/>
</dbReference>
<proteinExistence type="predicted"/>
<dbReference type="GO" id="GO:0006898">
    <property type="term" value="P:receptor-mediated endocytosis"/>
    <property type="evidence" value="ECO:0007669"/>
    <property type="project" value="TreeGrafter"/>
</dbReference>